<evidence type="ECO:0000313" key="3">
    <source>
        <dbReference type="Proteomes" id="UP001620626"/>
    </source>
</evidence>
<sequence>MLVVCAVLCSPVCAGFLPSLAIRMGNLLPWSGARQCRRAIADNETARQKRVKLVRDKVVAYGQDPAERDRIHALPLLQLQDIEMSSHKKMNGKFIGKKKRKIEKKWKKEEGANTNDSKGKPSSSTAKHSPLVGHESDQKWYESQFDEVRAEGSATPSDELVQRAQKRGEELLSRDIARFAQSYRSQNRADADWLEMVANRGTFPDRLSALQLRIRRSAVHALPQLRQFVQLAQRKGAKIRQTHTLTKALKYIFLRELLPPSRKLVTLSQRPLEQWVNPTANNKSEADKRLLMWHFEAELKQLYPGT</sequence>
<comment type="caution">
    <text evidence="2">The sequence shown here is derived from an EMBL/GenBank/DDBJ whole genome shotgun (WGS) entry which is preliminary data.</text>
</comment>
<proteinExistence type="predicted"/>
<organism evidence="2 3">
    <name type="scientific">Heterodera trifolii</name>
    <dbReference type="NCBI Taxonomy" id="157864"/>
    <lineage>
        <taxon>Eukaryota</taxon>
        <taxon>Metazoa</taxon>
        <taxon>Ecdysozoa</taxon>
        <taxon>Nematoda</taxon>
        <taxon>Chromadorea</taxon>
        <taxon>Rhabditida</taxon>
        <taxon>Tylenchina</taxon>
        <taxon>Tylenchomorpha</taxon>
        <taxon>Tylenchoidea</taxon>
        <taxon>Heteroderidae</taxon>
        <taxon>Heteroderinae</taxon>
        <taxon>Heterodera</taxon>
    </lineage>
</organism>
<dbReference type="Proteomes" id="UP001620626">
    <property type="component" value="Unassembled WGS sequence"/>
</dbReference>
<name>A0ABD2IE41_9BILA</name>
<dbReference type="PANTHER" id="PTHR12048:SF0">
    <property type="entry name" value="CCAAT_ENHANCER-BINDING PROTEIN ZETA"/>
    <property type="match status" value="1"/>
</dbReference>
<evidence type="ECO:0000313" key="2">
    <source>
        <dbReference type="EMBL" id="KAL3078472.1"/>
    </source>
</evidence>
<accession>A0ABD2IE41</accession>
<protein>
    <submittedName>
        <fullName evidence="2">Uncharacterized protein</fullName>
    </submittedName>
</protein>
<evidence type="ECO:0000256" key="1">
    <source>
        <dbReference type="SAM" id="MobiDB-lite"/>
    </source>
</evidence>
<reference evidence="2 3" key="1">
    <citation type="submission" date="2024-10" db="EMBL/GenBank/DDBJ databases">
        <authorList>
            <person name="Kim D."/>
        </authorList>
    </citation>
    <scope>NUCLEOTIDE SEQUENCE [LARGE SCALE GENOMIC DNA]</scope>
    <source>
        <strain evidence="2">BH-2024</strain>
    </source>
</reference>
<dbReference type="InterPro" id="IPR040155">
    <property type="entry name" value="CEBPZ/Mak21-like"/>
</dbReference>
<gene>
    <name evidence="2" type="ORF">niasHT_032768</name>
</gene>
<feature type="region of interest" description="Disordered" evidence="1">
    <location>
        <begin position="98"/>
        <end position="135"/>
    </location>
</feature>
<dbReference type="EMBL" id="JBICBT010001207">
    <property type="protein sequence ID" value="KAL3078472.1"/>
    <property type="molecule type" value="Genomic_DNA"/>
</dbReference>
<dbReference type="PANTHER" id="PTHR12048">
    <property type="entry name" value="CCAAT-BINDING FACTOR-RELATED"/>
    <property type="match status" value="1"/>
</dbReference>
<keyword evidence="3" id="KW-1185">Reference proteome</keyword>
<feature type="compositionally biased region" description="Polar residues" evidence="1">
    <location>
        <begin position="112"/>
        <end position="127"/>
    </location>
</feature>
<dbReference type="AlphaFoldDB" id="A0ABD2IE41"/>